<protein>
    <submittedName>
        <fullName evidence="7">ABC transporter permease</fullName>
    </submittedName>
</protein>
<evidence type="ECO:0000313" key="7">
    <source>
        <dbReference type="EMBL" id="MBK3517492.1"/>
    </source>
</evidence>
<evidence type="ECO:0000256" key="5">
    <source>
        <dbReference type="SAM" id="Phobius"/>
    </source>
</evidence>
<evidence type="ECO:0000256" key="2">
    <source>
        <dbReference type="ARBA" id="ARBA00022692"/>
    </source>
</evidence>
<feature type="transmembrane region" description="Helical" evidence="5">
    <location>
        <begin position="310"/>
        <end position="328"/>
    </location>
</feature>
<dbReference type="PANTHER" id="PTHR43471">
    <property type="entry name" value="ABC TRANSPORTER PERMEASE"/>
    <property type="match status" value="1"/>
</dbReference>
<name>A0ABS1HIW1_9BACT</name>
<reference evidence="7 8" key="1">
    <citation type="submission" date="2021-01" db="EMBL/GenBank/DDBJ databases">
        <title>Carboxyliciviraga sp.nov., isolated from coastal sediments.</title>
        <authorList>
            <person name="Lu D."/>
            <person name="Zhang T."/>
        </authorList>
    </citation>
    <scope>NUCLEOTIDE SEQUENCE [LARGE SCALE GENOMIC DNA]</scope>
    <source>
        <strain evidence="7 8">N1Y132</strain>
    </source>
</reference>
<keyword evidence="2 5" id="KW-0812">Transmembrane</keyword>
<feature type="transmembrane region" description="Helical" evidence="5">
    <location>
        <begin position="179"/>
        <end position="203"/>
    </location>
</feature>
<dbReference type="SUPFAM" id="SSF53850">
    <property type="entry name" value="Periplasmic binding protein-like II"/>
    <property type="match status" value="1"/>
</dbReference>
<gene>
    <name evidence="7" type="ORF">JIV24_09105</name>
</gene>
<dbReference type="PANTHER" id="PTHR43471:SF3">
    <property type="entry name" value="ABC TRANSPORTER PERMEASE PROTEIN NATB"/>
    <property type="match status" value="1"/>
</dbReference>
<proteinExistence type="predicted"/>
<comment type="caution">
    <text evidence="7">The sequence shown here is derived from an EMBL/GenBank/DDBJ whole genome shotgun (WGS) entry which is preliminary data.</text>
</comment>
<dbReference type="Pfam" id="PF12698">
    <property type="entry name" value="ABC2_membrane_3"/>
    <property type="match status" value="1"/>
</dbReference>
<keyword evidence="3 5" id="KW-1133">Transmembrane helix</keyword>
<dbReference type="RefSeq" id="WP_200464721.1">
    <property type="nucleotide sequence ID" value="NZ_JAENRR010000016.1"/>
</dbReference>
<dbReference type="Proteomes" id="UP000605676">
    <property type="component" value="Unassembled WGS sequence"/>
</dbReference>
<feature type="domain" description="ABC-2 type transporter transmembrane" evidence="6">
    <location>
        <begin position="19"/>
        <end position="420"/>
    </location>
</feature>
<keyword evidence="8" id="KW-1185">Reference proteome</keyword>
<evidence type="ECO:0000313" key="8">
    <source>
        <dbReference type="Proteomes" id="UP000605676"/>
    </source>
</evidence>
<feature type="transmembrane region" description="Helical" evidence="5">
    <location>
        <begin position="244"/>
        <end position="262"/>
    </location>
</feature>
<dbReference type="Gene3D" id="3.40.190.10">
    <property type="entry name" value="Periplasmic binding protein-like II"/>
    <property type="match status" value="1"/>
</dbReference>
<keyword evidence="4 5" id="KW-0472">Membrane</keyword>
<evidence type="ECO:0000256" key="3">
    <source>
        <dbReference type="ARBA" id="ARBA00022989"/>
    </source>
</evidence>
<feature type="transmembrane region" description="Helical" evidence="5">
    <location>
        <begin position="348"/>
        <end position="367"/>
    </location>
</feature>
<dbReference type="InterPro" id="IPR013525">
    <property type="entry name" value="ABC2_TM"/>
</dbReference>
<evidence type="ECO:0000256" key="4">
    <source>
        <dbReference type="ARBA" id="ARBA00023136"/>
    </source>
</evidence>
<evidence type="ECO:0000256" key="1">
    <source>
        <dbReference type="ARBA" id="ARBA00004141"/>
    </source>
</evidence>
<feature type="transmembrane region" description="Helical" evidence="5">
    <location>
        <begin position="21"/>
        <end position="42"/>
    </location>
</feature>
<organism evidence="7 8">
    <name type="scientific">Carboxylicivirga marina</name>
    <dbReference type="NCBI Taxonomy" id="2800988"/>
    <lineage>
        <taxon>Bacteria</taxon>
        <taxon>Pseudomonadati</taxon>
        <taxon>Bacteroidota</taxon>
        <taxon>Bacteroidia</taxon>
        <taxon>Marinilabiliales</taxon>
        <taxon>Marinilabiliaceae</taxon>
        <taxon>Carboxylicivirga</taxon>
    </lineage>
</organism>
<comment type="subcellular location">
    <subcellularLocation>
        <location evidence="1">Membrane</location>
        <topology evidence="1">Multi-pass membrane protein</topology>
    </subcellularLocation>
</comment>
<accession>A0ABS1HIW1</accession>
<evidence type="ECO:0000259" key="6">
    <source>
        <dbReference type="Pfam" id="PF12698"/>
    </source>
</evidence>
<dbReference type="EMBL" id="JAENRR010000016">
    <property type="protein sequence ID" value="MBK3517492.1"/>
    <property type="molecule type" value="Genomic_DNA"/>
</dbReference>
<feature type="transmembrane region" description="Helical" evidence="5">
    <location>
        <begin position="399"/>
        <end position="420"/>
    </location>
</feature>
<sequence length="449" mass="50944">MSKISLIIQREYTTRVKKKSFIVMTIIGPILFGAMMVLPGWFASMENTGEKTIAIVDQTSKYTNQVKDTEYLKFHWLDNSNSEAIGSSFKDDGYDAYVMIEDDLLANPDAIKIYSDKQVTIDVKEYISRNLERHLEKEKLNSYEIDGLDNIIQTIHDVRVNIKMIKIGKDGEEKESSEIVVMIAAIFFAMLIYMFVLVYGMQVMRGVMEEKTNRIVEVIVSSVKPFQLMMGKIIGIALVALTQFMLWVILTLMIATGINAIFSGSSNQNNSQSAIGIEQTIGDQQMADDRVAEIGESINNIFDKILTLDLWANLLSFVFYFLGGYLLYASLFAALGAALDNEADSQQFVMPVMMPLILSIYVAMAAFRSPDGDLAFWFSMIPFTSPVVMMARIPFDPPVWQLILSMIILVGTFVFTTWFAGRIYRTGILMYGKKVSYKELWKWFRYSGK</sequence>